<feature type="transmembrane region" description="Helical" evidence="13">
    <location>
        <begin position="339"/>
        <end position="359"/>
    </location>
</feature>
<dbReference type="SMART" id="SM00406">
    <property type="entry name" value="IGv"/>
    <property type="match status" value="2"/>
</dbReference>
<feature type="signal peptide" evidence="14">
    <location>
        <begin position="1"/>
        <end position="28"/>
    </location>
</feature>
<reference evidence="16 17" key="1">
    <citation type="submission" date="2019-09" db="EMBL/GenBank/DDBJ databases">
        <title>Bird 10,000 Genomes (B10K) Project - Family phase.</title>
        <authorList>
            <person name="Zhang G."/>
        </authorList>
    </citation>
    <scope>NUCLEOTIDE SEQUENCE [LARGE SCALE GENOMIC DNA]</scope>
    <source>
        <strain evidence="16">B10K-DU-002-25</strain>
        <tissue evidence="16">Muscle</tissue>
    </source>
</reference>
<keyword evidence="9 13" id="KW-0472">Membrane</keyword>
<comment type="subcellular location">
    <subcellularLocation>
        <location evidence="1">Cell membrane</location>
        <topology evidence="1">Single-pass type I membrane protein</topology>
    </subcellularLocation>
</comment>
<feature type="chain" id="PRO_5029669687" description="Matrix remodeling-associated protein 8" evidence="14">
    <location>
        <begin position="29"/>
        <end position="436"/>
    </location>
</feature>
<evidence type="ECO:0000313" key="17">
    <source>
        <dbReference type="Proteomes" id="UP000583915"/>
    </source>
</evidence>
<evidence type="ECO:0000313" key="16">
    <source>
        <dbReference type="EMBL" id="NXO78103.1"/>
    </source>
</evidence>
<dbReference type="InterPro" id="IPR013783">
    <property type="entry name" value="Ig-like_fold"/>
</dbReference>
<keyword evidence="5 14" id="KW-0732">Signal</keyword>
<dbReference type="FunFam" id="2.60.40.10:FF:000806">
    <property type="entry name" value="Matrix remodeling associated 8"/>
    <property type="match status" value="1"/>
</dbReference>
<dbReference type="InterPro" id="IPR007110">
    <property type="entry name" value="Ig-like_dom"/>
</dbReference>
<dbReference type="GO" id="GO:0009986">
    <property type="term" value="C:cell surface"/>
    <property type="evidence" value="ECO:0007669"/>
    <property type="project" value="TreeGrafter"/>
</dbReference>
<dbReference type="GO" id="GO:0030154">
    <property type="term" value="P:cell differentiation"/>
    <property type="evidence" value="ECO:0007669"/>
    <property type="project" value="TreeGrafter"/>
</dbReference>
<dbReference type="SMART" id="SM00409">
    <property type="entry name" value="IG"/>
    <property type="match status" value="2"/>
</dbReference>
<evidence type="ECO:0000256" key="6">
    <source>
        <dbReference type="ARBA" id="ARBA00022737"/>
    </source>
</evidence>
<dbReference type="PROSITE" id="PS50835">
    <property type="entry name" value="IG_LIKE"/>
    <property type="match status" value="2"/>
</dbReference>
<accession>A0A7L1UZM6</accession>
<evidence type="ECO:0000256" key="8">
    <source>
        <dbReference type="ARBA" id="ARBA00022989"/>
    </source>
</evidence>
<sequence>MEQLAKLLLWQILLQQSSVCSYSVPADASNPGSVVVSVLNISAVLGSQAVLPCQSHRMVWTQDRLNDRQRVVHWDLLSSSSGLSRMERLCDMYSAGQQRVYSSYNQGRILMPENAFADGNFSLVIKGVAESDEGIYSCNLHHHYCHLYETVKVQLLIAKRGEAPGESWDGEKPVLVAAAGSTVTLPCVNRQHIWTERHSEEEQQVVHWDRQPPGVPQDRADRLVDLYASGERRSYGPQFLRQKMNVSRAAFARGDFSLRISHLESADEGTYSCHLHHHYCGLHERRIYHVAVREPQSHGRGVNLTTQGGAPAADPTVVRGHNVINVIIPESRLHFFQQLGYILATLLLFLVLLIIVVLVTRRRRQRGYEYNVKKYGEKDVNLKEFTVDTTDLTPHKSEDIRLDYKNNILKEKAEQARSFPAKHIDLDKDFRKEYCK</sequence>
<dbReference type="AlphaFoldDB" id="A0A7L1UZM6"/>
<keyword evidence="8 13" id="KW-1133">Transmembrane helix</keyword>
<keyword evidence="3" id="KW-1003">Cell membrane</keyword>
<keyword evidence="10" id="KW-1015">Disulfide bond</keyword>
<dbReference type="PANTHER" id="PTHR44793">
    <property type="entry name" value="MATRIX REMODELING-ASSOCIATED PROTEIN 8"/>
    <property type="match status" value="1"/>
</dbReference>
<keyword evidence="12" id="KW-0393">Immunoglobulin domain</keyword>
<feature type="non-terminal residue" evidence="16">
    <location>
        <position position="1"/>
    </location>
</feature>
<organism evidence="16 17">
    <name type="scientific">Sitta europaea</name>
    <name type="common">Eurasian nuthatch</name>
    <dbReference type="NCBI Taxonomy" id="50251"/>
    <lineage>
        <taxon>Eukaryota</taxon>
        <taxon>Metazoa</taxon>
        <taxon>Chordata</taxon>
        <taxon>Craniata</taxon>
        <taxon>Vertebrata</taxon>
        <taxon>Euteleostomi</taxon>
        <taxon>Archelosauria</taxon>
        <taxon>Archosauria</taxon>
        <taxon>Dinosauria</taxon>
        <taxon>Saurischia</taxon>
        <taxon>Theropoda</taxon>
        <taxon>Coelurosauria</taxon>
        <taxon>Aves</taxon>
        <taxon>Neognathae</taxon>
        <taxon>Neoaves</taxon>
        <taxon>Telluraves</taxon>
        <taxon>Australaves</taxon>
        <taxon>Passeriformes</taxon>
        <taxon>Sittidae</taxon>
        <taxon>Sitta</taxon>
    </lineage>
</organism>
<dbReference type="Proteomes" id="UP000583915">
    <property type="component" value="Unassembled WGS sequence"/>
</dbReference>
<evidence type="ECO:0000256" key="1">
    <source>
        <dbReference type="ARBA" id="ARBA00004251"/>
    </source>
</evidence>
<dbReference type="InterPro" id="IPR036179">
    <property type="entry name" value="Ig-like_dom_sf"/>
</dbReference>
<dbReference type="Gene3D" id="2.60.40.10">
    <property type="entry name" value="Immunoglobulins"/>
    <property type="match status" value="2"/>
</dbReference>
<dbReference type="EMBL" id="VXBS01002823">
    <property type="protein sequence ID" value="NXO78103.1"/>
    <property type="molecule type" value="Genomic_DNA"/>
</dbReference>
<dbReference type="GO" id="GO:0007155">
    <property type="term" value="P:cell adhesion"/>
    <property type="evidence" value="ECO:0007669"/>
    <property type="project" value="UniProtKB-KW"/>
</dbReference>
<keyword evidence="7" id="KW-0130">Cell adhesion</keyword>
<feature type="non-terminal residue" evidence="16">
    <location>
        <position position="436"/>
    </location>
</feature>
<proteinExistence type="predicted"/>
<protein>
    <recommendedName>
        <fullName evidence="2">Matrix remodeling-associated protein 8</fullName>
    </recommendedName>
</protein>
<dbReference type="PANTHER" id="PTHR44793:SF1">
    <property type="entry name" value="MATRIX REMODELING-ASSOCIATED PROTEIN 8"/>
    <property type="match status" value="1"/>
</dbReference>
<keyword evidence="4 13" id="KW-0812">Transmembrane</keyword>
<evidence type="ECO:0000259" key="15">
    <source>
        <dbReference type="PROSITE" id="PS50835"/>
    </source>
</evidence>
<feature type="domain" description="Ig-like" evidence="15">
    <location>
        <begin position="164"/>
        <end position="277"/>
    </location>
</feature>
<evidence type="ECO:0000256" key="7">
    <source>
        <dbReference type="ARBA" id="ARBA00022889"/>
    </source>
</evidence>
<dbReference type="InterPro" id="IPR003599">
    <property type="entry name" value="Ig_sub"/>
</dbReference>
<keyword evidence="6" id="KW-0677">Repeat</keyword>
<name>A0A7L1UZM6_SITEU</name>
<evidence type="ECO:0000256" key="12">
    <source>
        <dbReference type="ARBA" id="ARBA00023319"/>
    </source>
</evidence>
<evidence type="ECO:0000256" key="5">
    <source>
        <dbReference type="ARBA" id="ARBA00022729"/>
    </source>
</evidence>
<evidence type="ECO:0000256" key="4">
    <source>
        <dbReference type="ARBA" id="ARBA00022692"/>
    </source>
</evidence>
<dbReference type="GO" id="GO:0005886">
    <property type="term" value="C:plasma membrane"/>
    <property type="evidence" value="ECO:0007669"/>
    <property type="project" value="UniProtKB-SubCell"/>
</dbReference>
<feature type="domain" description="Ig-like" evidence="15">
    <location>
        <begin position="31"/>
        <end position="154"/>
    </location>
</feature>
<keyword evidence="11" id="KW-0325">Glycoprotein</keyword>
<dbReference type="InterPro" id="IPR042472">
    <property type="entry name" value="MXRA8"/>
</dbReference>
<evidence type="ECO:0000256" key="14">
    <source>
        <dbReference type="SAM" id="SignalP"/>
    </source>
</evidence>
<keyword evidence="17" id="KW-1185">Reference proteome</keyword>
<evidence type="ECO:0000256" key="9">
    <source>
        <dbReference type="ARBA" id="ARBA00023136"/>
    </source>
</evidence>
<dbReference type="InterPro" id="IPR013106">
    <property type="entry name" value="Ig_V-set"/>
</dbReference>
<evidence type="ECO:0000256" key="13">
    <source>
        <dbReference type="SAM" id="Phobius"/>
    </source>
</evidence>
<evidence type="ECO:0000256" key="3">
    <source>
        <dbReference type="ARBA" id="ARBA00022475"/>
    </source>
</evidence>
<evidence type="ECO:0000256" key="11">
    <source>
        <dbReference type="ARBA" id="ARBA00023180"/>
    </source>
</evidence>
<evidence type="ECO:0000256" key="2">
    <source>
        <dbReference type="ARBA" id="ARBA00018734"/>
    </source>
</evidence>
<comment type="caution">
    <text evidence="16">The sequence shown here is derived from an EMBL/GenBank/DDBJ whole genome shotgun (WGS) entry which is preliminary data.</text>
</comment>
<gene>
    <name evidence="16" type="primary">Mxra8</name>
    <name evidence="16" type="ORF">SITEUR_R00822</name>
</gene>
<dbReference type="Pfam" id="PF07686">
    <property type="entry name" value="V-set"/>
    <property type="match status" value="2"/>
</dbReference>
<dbReference type="SUPFAM" id="SSF48726">
    <property type="entry name" value="Immunoglobulin"/>
    <property type="match status" value="2"/>
</dbReference>
<evidence type="ECO:0000256" key="10">
    <source>
        <dbReference type="ARBA" id="ARBA00023157"/>
    </source>
</evidence>